<dbReference type="InterPro" id="IPR043906">
    <property type="entry name" value="Gfo/Idh/MocA_OxRdtase_bact_C"/>
</dbReference>
<gene>
    <name evidence="2" type="ORF">S01H1_01117</name>
</gene>
<dbReference type="EMBL" id="BARS01000457">
    <property type="protein sequence ID" value="GAF77632.1"/>
    <property type="molecule type" value="Genomic_DNA"/>
</dbReference>
<protein>
    <recommendedName>
        <fullName evidence="1">Gfo/Idh/MocA-like oxidoreductase bacterial type C-terminal domain-containing protein</fullName>
    </recommendedName>
</protein>
<feature type="non-terminal residue" evidence="2">
    <location>
        <position position="1"/>
    </location>
</feature>
<accession>X0SP46</accession>
<sequence>EANTSYNPNPEFWMSCFTSSKSPKAEIPEYLEELREETYPVSSIVHYEFPARGSKPPVNLTWFDGGMLPPRPEGMAKGHGGNGAFIIGDKGVIRHGSHGANGCRIIPESKMKEYLPQLPAKTIKRVKGHHQDWIDACKGGDAASSNFDYGGPLTEMVLLGIIAMRIRDKKLLWDSEKMEFTNSKEANEYIKPVYRKGWTL</sequence>
<evidence type="ECO:0000259" key="1">
    <source>
        <dbReference type="Pfam" id="PF19051"/>
    </source>
</evidence>
<name>X0SP46_9ZZZZ</name>
<reference evidence="2" key="1">
    <citation type="journal article" date="2014" name="Front. Microbiol.">
        <title>High frequency of phylogenetically diverse reductive dehalogenase-homologous genes in deep subseafloor sedimentary metagenomes.</title>
        <authorList>
            <person name="Kawai M."/>
            <person name="Futagami T."/>
            <person name="Toyoda A."/>
            <person name="Takaki Y."/>
            <person name="Nishi S."/>
            <person name="Hori S."/>
            <person name="Arai W."/>
            <person name="Tsubouchi T."/>
            <person name="Morono Y."/>
            <person name="Uchiyama I."/>
            <person name="Ito T."/>
            <person name="Fujiyama A."/>
            <person name="Inagaki F."/>
            <person name="Takami H."/>
        </authorList>
    </citation>
    <scope>NUCLEOTIDE SEQUENCE</scope>
    <source>
        <strain evidence="2">Expedition CK06-06</strain>
    </source>
</reference>
<proteinExistence type="predicted"/>
<feature type="domain" description="Gfo/Idh/MocA-like oxidoreductase bacterial type C-terminal" evidence="1">
    <location>
        <begin position="82"/>
        <end position="199"/>
    </location>
</feature>
<evidence type="ECO:0000313" key="2">
    <source>
        <dbReference type="EMBL" id="GAF77632.1"/>
    </source>
</evidence>
<organism evidence="2">
    <name type="scientific">marine sediment metagenome</name>
    <dbReference type="NCBI Taxonomy" id="412755"/>
    <lineage>
        <taxon>unclassified sequences</taxon>
        <taxon>metagenomes</taxon>
        <taxon>ecological metagenomes</taxon>
    </lineage>
</organism>
<dbReference type="Pfam" id="PF19051">
    <property type="entry name" value="GFO_IDH_MocA_C2"/>
    <property type="match status" value="1"/>
</dbReference>
<comment type="caution">
    <text evidence="2">The sequence shown here is derived from an EMBL/GenBank/DDBJ whole genome shotgun (WGS) entry which is preliminary data.</text>
</comment>
<dbReference type="AlphaFoldDB" id="X0SP46"/>